<organism evidence="2 3">
    <name type="scientific">Phycomyces blakesleeanus (strain ATCC 8743b / DSM 1359 / FGSC 10004 / NBRC 33097 / NRRL 1555)</name>
    <dbReference type="NCBI Taxonomy" id="763407"/>
    <lineage>
        <taxon>Eukaryota</taxon>
        <taxon>Fungi</taxon>
        <taxon>Fungi incertae sedis</taxon>
        <taxon>Mucoromycota</taxon>
        <taxon>Mucoromycotina</taxon>
        <taxon>Mucoromycetes</taxon>
        <taxon>Mucorales</taxon>
        <taxon>Phycomycetaceae</taxon>
        <taxon>Phycomyces</taxon>
    </lineage>
</organism>
<dbReference type="Pfam" id="PF12937">
    <property type="entry name" value="F-box-like"/>
    <property type="match status" value="1"/>
</dbReference>
<dbReference type="InterPro" id="IPR001810">
    <property type="entry name" value="F-box_dom"/>
</dbReference>
<dbReference type="GeneID" id="29002517"/>
<sequence>MTPFIIPFDILCEISKVLGPEDIGGCSLVCREWNTVFIKILWNSLTIRDEPHLKALCEIVSTPLGQKKKYNYVQGISFSNDVQVDEDQLKTLQKAFSCLDDLSIGYESLSKINLGTNSDWDHWKSLRTLELTVYTGTDGKDIAEFVSILPHLPSIEDLFYQRTNGCGRMCLGDFEKIHAHLPHLKELHIGTELSEISDNEISILETHTPTHSMKEVSLNVDPVDLRWIFYFGSKYPSLTRFIWKDKPDSGSPNIHMDETLGLFRRNPKVYFSNLQYVMLRGNSDNHALHTLFMFLLKQLQSPFTEFNYIAGGEPSFDIQGIFMSEILSRLPDTVDTIELDLEDHPENPVVLLNGLGECPALVSLDITAQNITFDVDMLLDCCQALKYVTLTCDLSISPEASLVGATHCLESVYFQISRISSAVLSRISSRCKNLGRITMHATRVECNPFLTNGSALLDMAGSHLNTFAIGGAKFYAPINDSGESIRIHLIAVTQSDQASSDKNHKRRRLSNGQSSRGIAEVKWFHLARFSESCKTQCTIWELNETEVKYTENYFKSFKAEQEQYVEGPNNPSGLDYLRKEDWKEDLGRGYLDLRVASIRITQL</sequence>
<accession>A0A167L3Y9</accession>
<dbReference type="InterPro" id="IPR032675">
    <property type="entry name" value="LRR_dom_sf"/>
</dbReference>
<feature type="domain" description="F-box" evidence="1">
    <location>
        <begin position="6"/>
        <end position="47"/>
    </location>
</feature>
<reference evidence="3" key="1">
    <citation type="submission" date="2015-06" db="EMBL/GenBank/DDBJ databases">
        <title>Expansion of signal transduction pathways in fungi by whole-genome duplication.</title>
        <authorList>
            <consortium name="DOE Joint Genome Institute"/>
            <person name="Corrochano L.M."/>
            <person name="Kuo A."/>
            <person name="Marcet-Houben M."/>
            <person name="Polaino S."/>
            <person name="Salamov A."/>
            <person name="Villalobos J.M."/>
            <person name="Alvarez M.I."/>
            <person name="Avalos J."/>
            <person name="Benito E.P."/>
            <person name="Benoit I."/>
            <person name="Burger G."/>
            <person name="Camino L.P."/>
            <person name="Canovas D."/>
            <person name="Cerda-Olmedo E."/>
            <person name="Cheng J.-F."/>
            <person name="Dominguez A."/>
            <person name="Elias M."/>
            <person name="Eslava A.P."/>
            <person name="Glaser F."/>
            <person name="Grimwood J."/>
            <person name="Gutierrez G."/>
            <person name="Heitman J."/>
            <person name="Henrissat B."/>
            <person name="Iturriaga E.A."/>
            <person name="Lang B.F."/>
            <person name="Lavin J.L."/>
            <person name="Lee S."/>
            <person name="Li W."/>
            <person name="Lindquist E."/>
            <person name="Lopez-Garcia S."/>
            <person name="Luque E.M."/>
            <person name="Marcos A.T."/>
            <person name="Martin J."/>
            <person name="McCluskey K."/>
            <person name="Medina H.R."/>
            <person name="Miralles-Duran A."/>
            <person name="Miyazaki A."/>
            <person name="Munoz-Torres E."/>
            <person name="Oguiza J.A."/>
            <person name="Ohm R."/>
            <person name="Olmedo M."/>
            <person name="Orejas M."/>
            <person name="Ortiz-Castellanos L."/>
            <person name="Pisabarro A.G."/>
            <person name="Rodriguez-Romero J."/>
            <person name="Ruiz-Herrera J."/>
            <person name="Ruiz-Vazquez R."/>
            <person name="Sanz C."/>
            <person name="Schackwitz W."/>
            <person name="Schmutz J."/>
            <person name="Shahriari M."/>
            <person name="Shelest E."/>
            <person name="Silva-Franco F."/>
            <person name="Soanes D."/>
            <person name="Syed K."/>
            <person name="Tagua V.G."/>
            <person name="Talbot N.J."/>
            <person name="Thon M."/>
            <person name="De vries R.P."/>
            <person name="Wiebenga A."/>
            <person name="Yadav J.S."/>
            <person name="Braun E.L."/>
            <person name="Baker S."/>
            <person name="Garre V."/>
            <person name="Horwitz B."/>
            <person name="Torres-Martinez S."/>
            <person name="Idnurm A."/>
            <person name="Herrera-Estrella A."/>
            <person name="Gabaldon T."/>
            <person name="Grigoriev I.V."/>
        </authorList>
    </citation>
    <scope>NUCLEOTIDE SEQUENCE [LARGE SCALE GENOMIC DNA]</scope>
    <source>
        <strain evidence="3">NRRL 1555(-)</strain>
    </source>
</reference>
<dbReference type="Gene3D" id="3.80.10.10">
    <property type="entry name" value="Ribonuclease Inhibitor"/>
    <property type="match status" value="1"/>
</dbReference>
<dbReference type="AlphaFoldDB" id="A0A167L3Y9"/>
<dbReference type="SUPFAM" id="SSF52047">
    <property type="entry name" value="RNI-like"/>
    <property type="match status" value="1"/>
</dbReference>
<name>A0A167L3Y9_PHYB8</name>
<dbReference type="OrthoDB" id="2393082at2759"/>
<dbReference type="SUPFAM" id="SSF81383">
    <property type="entry name" value="F-box domain"/>
    <property type="match status" value="1"/>
</dbReference>
<evidence type="ECO:0000259" key="1">
    <source>
        <dbReference type="Pfam" id="PF12937"/>
    </source>
</evidence>
<dbReference type="InParanoid" id="A0A167L3Y9"/>
<keyword evidence="3" id="KW-1185">Reference proteome</keyword>
<evidence type="ECO:0000313" key="2">
    <source>
        <dbReference type="EMBL" id="OAD69539.1"/>
    </source>
</evidence>
<proteinExistence type="predicted"/>
<dbReference type="EMBL" id="KV440991">
    <property type="protein sequence ID" value="OAD69539.1"/>
    <property type="molecule type" value="Genomic_DNA"/>
</dbReference>
<dbReference type="Proteomes" id="UP000077315">
    <property type="component" value="Unassembled WGS sequence"/>
</dbReference>
<dbReference type="Gene3D" id="1.20.1280.50">
    <property type="match status" value="1"/>
</dbReference>
<dbReference type="VEuPathDB" id="FungiDB:PHYBLDRAFT_66236"/>
<dbReference type="InterPro" id="IPR036047">
    <property type="entry name" value="F-box-like_dom_sf"/>
</dbReference>
<gene>
    <name evidence="2" type="ORF">PHYBLDRAFT_66236</name>
</gene>
<protein>
    <submittedName>
        <fullName evidence="2">C2H2-type zinc finger transcription factor</fullName>
    </submittedName>
</protein>
<dbReference type="RefSeq" id="XP_018287579.1">
    <property type="nucleotide sequence ID" value="XM_018441611.1"/>
</dbReference>
<evidence type="ECO:0000313" key="3">
    <source>
        <dbReference type="Proteomes" id="UP000077315"/>
    </source>
</evidence>